<protein>
    <submittedName>
        <fullName evidence="2">YtpI family protein</fullName>
    </submittedName>
</protein>
<evidence type="ECO:0000256" key="1">
    <source>
        <dbReference type="SAM" id="Phobius"/>
    </source>
</evidence>
<comment type="caution">
    <text evidence="2">The sequence shown here is derived from an EMBL/GenBank/DDBJ whole genome shotgun (WGS) entry which is preliminary data.</text>
</comment>
<dbReference type="EMBL" id="JAVAMP010000003">
    <property type="protein sequence ID" value="MDP5274405.1"/>
    <property type="molecule type" value="Genomic_DNA"/>
</dbReference>
<evidence type="ECO:0000313" key="3">
    <source>
        <dbReference type="Proteomes" id="UP001231941"/>
    </source>
</evidence>
<dbReference type="RefSeq" id="WP_305991716.1">
    <property type="nucleotide sequence ID" value="NZ_JAVAMP010000003.1"/>
</dbReference>
<feature type="transmembrane region" description="Helical" evidence="1">
    <location>
        <begin position="6"/>
        <end position="24"/>
    </location>
</feature>
<gene>
    <name evidence="2" type="ORF">Q5Y73_09810</name>
</gene>
<feature type="transmembrane region" description="Helical" evidence="1">
    <location>
        <begin position="68"/>
        <end position="86"/>
    </location>
</feature>
<sequence length="98" mass="11317">MSFVNFIPIIIAFIAAWFSFYFSMKARRTNDVKEQGLMRARMNISIGIVLTTIACIQLFSFGFSWPRFIVGILFILLGFANLYGGIRNHKHIMNFKSQ</sequence>
<keyword evidence="1" id="KW-1133">Transmembrane helix</keyword>
<organism evidence="2 3">
    <name type="scientific">Chengkuizengella axinellae</name>
    <dbReference type="NCBI Taxonomy" id="3064388"/>
    <lineage>
        <taxon>Bacteria</taxon>
        <taxon>Bacillati</taxon>
        <taxon>Bacillota</taxon>
        <taxon>Bacilli</taxon>
        <taxon>Bacillales</taxon>
        <taxon>Paenibacillaceae</taxon>
        <taxon>Chengkuizengella</taxon>
    </lineage>
</organism>
<keyword evidence="1" id="KW-0812">Transmembrane</keyword>
<proteinExistence type="predicted"/>
<keyword evidence="1" id="KW-0472">Membrane</keyword>
<dbReference type="InterPro" id="IPR025618">
    <property type="entry name" value="YtpI"/>
</dbReference>
<evidence type="ECO:0000313" key="2">
    <source>
        <dbReference type="EMBL" id="MDP5274405.1"/>
    </source>
</evidence>
<dbReference type="Pfam" id="PF14007">
    <property type="entry name" value="YtpI"/>
    <property type="match status" value="1"/>
</dbReference>
<name>A0ABT9IYH1_9BACL</name>
<accession>A0ABT9IYH1</accession>
<keyword evidence="3" id="KW-1185">Reference proteome</keyword>
<feature type="transmembrane region" description="Helical" evidence="1">
    <location>
        <begin position="44"/>
        <end position="62"/>
    </location>
</feature>
<dbReference type="Proteomes" id="UP001231941">
    <property type="component" value="Unassembled WGS sequence"/>
</dbReference>
<reference evidence="2 3" key="1">
    <citation type="submission" date="2023-08" db="EMBL/GenBank/DDBJ databases">
        <authorList>
            <person name="Park J.-S."/>
        </authorList>
    </citation>
    <scope>NUCLEOTIDE SEQUENCE [LARGE SCALE GENOMIC DNA]</scope>
    <source>
        <strain evidence="2 3">2205SS18-9</strain>
    </source>
</reference>